<sequence>MLARTKGEMQAPPASAAAAAAAAACRPAPLLLPSSHAAAGLLSPLSPAPGALFELELDGASRSAAAAAAPAGPGVLPWPAGRAGGASGAQDGPTAAQRLLTLCCDASPLASQLLQDLSTLREAYAPAPSRRLPAFPLSSDSEGAPADDAPCGADPDAATAGSSPRSASSLGSSPGGRSGASGGLFGSGPGSAVASAPLRGDVEAIACELLAAGYLVQVRDEAGGGAAGAAAAAAAAARRDARRCLQQLRHRFIVCVGAASAAAAAAVSASASAHPVGAAAGGDGGGVLDAAGCGCGLLPEPLVVEPHFREQFVIAHPTPAYEELLQAVPHCFVGTVARLEAAVSLLCEEMAAAFKTQGLPVPPWRSKRAMLSKWAPQQLSSLAAKIATVRGSSSGGGAEAAASASASASAAAFEPSSRPCGGAAAAAAPLSAAPARVALPHHTAGAIGFTRKASLEWKGQTPASGKKVRSLLAAALRETSVSSPRGDAAGGAGNAGADAPAAAGGEAPRGAPAGGSPAGGSPAIRTTPNQPGWGCITTVRWGAALETPAPPAPASAQQPQPQPLHGGSRLGPRHHAARARA</sequence>
<gene>
    <name evidence="2" type="ORF">Rsub_08575</name>
</gene>
<feature type="region of interest" description="Disordered" evidence="1">
    <location>
        <begin position="479"/>
        <end position="581"/>
    </location>
</feature>
<feature type="compositionally biased region" description="Gly residues" evidence="1">
    <location>
        <begin position="173"/>
        <end position="184"/>
    </location>
</feature>
<evidence type="ECO:0000313" key="2">
    <source>
        <dbReference type="EMBL" id="GBF95594.1"/>
    </source>
</evidence>
<evidence type="ECO:0000313" key="3">
    <source>
        <dbReference type="Proteomes" id="UP000247498"/>
    </source>
</evidence>
<feature type="region of interest" description="Disordered" evidence="1">
    <location>
        <begin position="131"/>
        <end position="184"/>
    </location>
</feature>
<name>A0A2V0P6U5_9CHLO</name>
<feature type="compositionally biased region" description="Low complexity" evidence="1">
    <location>
        <begin position="495"/>
        <end position="511"/>
    </location>
</feature>
<feature type="compositionally biased region" description="Low complexity" evidence="1">
    <location>
        <begin position="143"/>
        <end position="172"/>
    </location>
</feature>
<dbReference type="Proteomes" id="UP000247498">
    <property type="component" value="Unassembled WGS sequence"/>
</dbReference>
<protein>
    <submittedName>
        <fullName evidence="2">Uncharacterized protein</fullName>
    </submittedName>
</protein>
<feature type="compositionally biased region" description="Basic residues" evidence="1">
    <location>
        <begin position="571"/>
        <end position="581"/>
    </location>
</feature>
<dbReference type="STRING" id="307507.A0A2V0P6U5"/>
<proteinExistence type="predicted"/>
<dbReference type="AlphaFoldDB" id="A0A2V0P6U5"/>
<dbReference type="EMBL" id="BDRX01000066">
    <property type="protein sequence ID" value="GBF95594.1"/>
    <property type="molecule type" value="Genomic_DNA"/>
</dbReference>
<dbReference type="OrthoDB" id="691424at2759"/>
<organism evidence="2 3">
    <name type="scientific">Raphidocelis subcapitata</name>
    <dbReference type="NCBI Taxonomy" id="307507"/>
    <lineage>
        <taxon>Eukaryota</taxon>
        <taxon>Viridiplantae</taxon>
        <taxon>Chlorophyta</taxon>
        <taxon>core chlorophytes</taxon>
        <taxon>Chlorophyceae</taxon>
        <taxon>CS clade</taxon>
        <taxon>Sphaeropleales</taxon>
        <taxon>Selenastraceae</taxon>
        <taxon>Raphidocelis</taxon>
    </lineage>
</organism>
<accession>A0A2V0P6U5</accession>
<dbReference type="InParanoid" id="A0A2V0P6U5"/>
<keyword evidence="3" id="KW-1185">Reference proteome</keyword>
<reference evidence="2 3" key="1">
    <citation type="journal article" date="2018" name="Sci. Rep.">
        <title>Raphidocelis subcapitata (=Pseudokirchneriella subcapitata) provides an insight into genome evolution and environmental adaptations in the Sphaeropleales.</title>
        <authorList>
            <person name="Suzuki S."/>
            <person name="Yamaguchi H."/>
            <person name="Nakajima N."/>
            <person name="Kawachi M."/>
        </authorList>
    </citation>
    <scope>NUCLEOTIDE SEQUENCE [LARGE SCALE GENOMIC DNA]</scope>
    <source>
        <strain evidence="2 3">NIES-35</strain>
    </source>
</reference>
<comment type="caution">
    <text evidence="2">The sequence shown here is derived from an EMBL/GenBank/DDBJ whole genome shotgun (WGS) entry which is preliminary data.</text>
</comment>
<dbReference type="PANTHER" id="PTHR31579:SF1">
    <property type="entry name" value="OS03G0796600 PROTEIN"/>
    <property type="match status" value="1"/>
</dbReference>
<dbReference type="InterPro" id="IPR006502">
    <property type="entry name" value="PDDEXK-like"/>
</dbReference>
<dbReference type="Pfam" id="PF04720">
    <property type="entry name" value="PDDEXK_6"/>
    <property type="match status" value="1"/>
</dbReference>
<dbReference type="PROSITE" id="PS51257">
    <property type="entry name" value="PROKAR_LIPOPROTEIN"/>
    <property type="match status" value="1"/>
</dbReference>
<dbReference type="PANTHER" id="PTHR31579">
    <property type="entry name" value="OS03G0796600 PROTEIN"/>
    <property type="match status" value="1"/>
</dbReference>
<evidence type="ECO:0000256" key="1">
    <source>
        <dbReference type="SAM" id="MobiDB-lite"/>
    </source>
</evidence>